<dbReference type="Gene3D" id="1.20.1070.10">
    <property type="entry name" value="Rhodopsin 7-helix transmembrane proteins"/>
    <property type="match status" value="1"/>
</dbReference>
<keyword evidence="7" id="KW-0675">Receptor</keyword>
<feature type="transmembrane region" description="Helical" evidence="9">
    <location>
        <begin position="120"/>
        <end position="141"/>
    </location>
</feature>
<reference evidence="11" key="1">
    <citation type="submission" date="2021-02" db="EMBL/GenBank/DDBJ databases">
        <authorList>
            <person name="Nowell W R."/>
        </authorList>
    </citation>
    <scope>NUCLEOTIDE SEQUENCE</scope>
</reference>
<keyword evidence="4 9" id="KW-1133">Transmembrane helix</keyword>
<evidence type="ECO:0000256" key="8">
    <source>
        <dbReference type="ARBA" id="ARBA00023224"/>
    </source>
</evidence>
<dbReference type="AlphaFoldDB" id="A0A819YL26"/>
<evidence type="ECO:0000256" key="9">
    <source>
        <dbReference type="SAM" id="Phobius"/>
    </source>
</evidence>
<evidence type="ECO:0000256" key="5">
    <source>
        <dbReference type="ARBA" id="ARBA00023040"/>
    </source>
</evidence>
<dbReference type="GO" id="GO:0007198">
    <property type="term" value="P:adenylate cyclase-inhibiting serotonin receptor signaling pathway"/>
    <property type="evidence" value="ECO:0007669"/>
    <property type="project" value="TreeGrafter"/>
</dbReference>
<organism evidence="11 12">
    <name type="scientific">Adineta steineri</name>
    <dbReference type="NCBI Taxonomy" id="433720"/>
    <lineage>
        <taxon>Eukaryota</taxon>
        <taxon>Metazoa</taxon>
        <taxon>Spiralia</taxon>
        <taxon>Gnathifera</taxon>
        <taxon>Rotifera</taxon>
        <taxon>Eurotatoria</taxon>
        <taxon>Bdelloidea</taxon>
        <taxon>Adinetida</taxon>
        <taxon>Adinetidae</taxon>
        <taxon>Adineta</taxon>
    </lineage>
</organism>
<feature type="transmembrane region" description="Helical" evidence="9">
    <location>
        <begin position="6"/>
        <end position="31"/>
    </location>
</feature>
<evidence type="ECO:0000256" key="3">
    <source>
        <dbReference type="ARBA" id="ARBA00022692"/>
    </source>
</evidence>
<comment type="caution">
    <text evidence="11">The sequence shown here is derived from an EMBL/GenBank/DDBJ whole genome shotgun (WGS) entry which is preliminary data.</text>
</comment>
<comment type="subcellular location">
    <subcellularLocation>
        <location evidence="1">Cell membrane</location>
        <topology evidence="1">Multi-pass membrane protein</topology>
    </subcellularLocation>
</comment>
<keyword evidence="8" id="KW-0807">Transducer</keyword>
<dbReference type="PANTHER" id="PTHR24247">
    <property type="entry name" value="5-HYDROXYTRYPTAMINE RECEPTOR"/>
    <property type="match status" value="1"/>
</dbReference>
<dbReference type="GO" id="GO:0045202">
    <property type="term" value="C:synapse"/>
    <property type="evidence" value="ECO:0007669"/>
    <property type="project" value="GOC"/>
</dbReference>
<dbReference type="InterPro" id="IPR017452">
    <property type="entry name" value="GPCR_Rhodpsn_7TM"/>
</dbReference>
<evidence type="ECO:0000256" key="4">
    <source>
        <dbReference type="ARBA" id="ARBA00022989"/>
    </source>
</evidence>
<gene>
    <name evidence="11" type="ORF">KXQ929_LOCUS37479</name>
</gene>
<evidence type="ECO:0000256" key="7">
    <source>
        <dbReference type="ARBA" id="ARBA00023170"/>
    </source>
</evidence>
<proteinExistence type="predicted"/>
<dbReference type="GO" id="GO:0004993">
    <property type="term" value="F:G protein-coupled serotonin receptor activity"/>
    <property type="evidence" value="ECO:0007669"/>
    <property type="project" value="TreeGrafter"/>
</dbReference>
<keyword evidence="3 9" id="KW-0812">Transmembrane</keyword>
<feature type="transmembrane region" description="Helical" evidence="9">
    <location>
        <begin position="43"/>
        <end position="67"/>
    </location>
</feature>
<name>A0A819YL26_9BILA</name>
<evidence type="ECO:0000313" key="11">
    <source>
        <dbReference type="EMBL" id="CAF4154995.1"/>
    </source>
</evidence>
<feature type="transmembrane region" description="Helical" evidence="9">
    <location>
        <begin position="219"/>
        <end position="241"/>
    </location>
</feature>
<dbReference type="InterPro" id="IPR000276">
    <property type="entry name" value="GPCR_Rhodpsn"/>
</dbReference>
<dbReference type="GO" id="GO:0030425">
    <property type="term" value="C:dendrite"/>
    <property type="evidence" value="ECO:0007669"/>
    <property type="project" value="TreeGrafter"/>
</dbReference>
<feature type="transmembrane region" description="Helical" evidence="9">
    <location>
        <begin position="79"/>
        <end position="99"/>
    </location>
</feature>
<dbReference type="SUPFAM" id="SSF81321">
    <property type="entry name" value="Family A G protein-coupled receptor-like"/>
    <property type="match status" value="1"/>
</dbReference>
<dbReference type="PRINTS" id="PR00237">
    <property type="entry name" value="GPCRRHODOPSN"/>
</dbReference>
<sequence length="289" mass="33882">MVDIFLITTLVEVILSIVILLFALLYPIPLLLVRRFRHHNNIFIINICLTTLASGIFFLIYFAMYYFDFDRLFAPNMCIVLYYGYNIAGVGIPFAFVNFTIYRFCSIMYPAKGLFKTKRWIVISITIQWISEFVISMPFIFRQEPYCTFEIWMQIYTCLTAVFVPLFINMVLYVLIFLHARSSSRRVHAQTLSMTTSNNVNIQQGSISRRDISLLRQMFFIFSMFIGGWAPAYLTLLIGNFIYVDPIILEITTIISELCVLNITINLFICNHELRQYLKSKIRQIFHGQ</sequence>
<keyword evidence="6 9" id="KW-0472">Membrane</keyword>
<evidence type="ECO:0000256" key="2">
    <source>
        <dbReference type="ARBA" id="ARBA00022475"/>
    </source>
</evidence>
<dbReference type="GO" id="GO:0005886">
    <property type="term" value="C:plasma membrane"/>
    <property type="evidence" value="ECO:0007669"/>
    <property type="project" value="UniProtKB-SubCell"/>
</dbReference>
<keyword evidence="5" id="KW-0297">G-protein coupled receptor</keyword>
<feature type="transmembrane region" description="Helical" evidence="9">
    <location>
        <begin position="247"/>
        <end position="269"/>
    </location>
</feature>
<dbReference type="CDD" id="cd00637">
    <property type="entry name" value="7tm_classA_rhodopsin-like"/>
    <property type="match status" value="1"/>
</dbReference>
<evidence type="ECO:0000256" key="1">
    <source>
        <dbReference type="ARBA" id="ARBA00004651"/>
    </source>
</evidence>
<dbReference type="GO" id="GO:0007268">
    <property type="term" value="P:chemical synaptic transmission"/>
    <property type="evidence" value="ECO:0007669"/>
    <property type="project" value="TreeGrafter"/>
</dbReference>
<dbReference type="Proteomes" id="UP000663868">
    <property type="component" value="Unassembled WGS sequence"/>
</dbReference>
<dbReference type="Pfam" id="PF00001">
    <property type="entry name" value="7tm_1"/>
    <property type="match status" value="1"/>
</dbReference>
<evidence type="ECO:0000259" key="10">
    <source>
        <dbReference type="PROSITE" id="PS50262"/>
    </source>
</evidence>
<evidence type="ECO:0000256" key="6">
    <source>
        <dbReference type="ARBA" id="ARBA00023136"/>
    </source>
</evidence>
<accession>A0A819YL26</accession>
<feature type="transmembrane region" description="Helical" evidence="9">
    <location>
        <begin position="153"/>
        <end position="178"/>
    </location>
</feature>
<keyword evidence="2" id="KW-1003">Cell membrane</keyword>
<feature type="domain" description="G-protein coupled receptors family 1 profile" evidence="10">
    <location>
        <begin position="16"/>
        <end position="270"/>
    </location>
</feature>
<dbReference type="GO" id="GO:0007187">
    <property type="term" value="P:G protein-coupled receptor signaling pathway, coupled to cyclic nucleotide second messenger"/>
    <property type="evidence" value="ECO:0007669"/>
    <property type="project" value="TreeGrafter"/>
</dbReference>
<protein>
    <recommendedName>
        <fullName evidence="10">G-protein coupled receptors family 1 profile domain-containing protein</fullName>
    </recommendedName>
</protein>
<dbReference type="PANTHER" id="PTHR24247:SF241">
    <property type="entry name" value="5-HYDROXYTRYPTAMINE RECEPTOR 2A-RELATED"/>
    <property type="match status" value="1"/>
</dbReference>
<evidence type="ECO:0000313" key="12">
    <source>
        <dbReference type="Proteomes" id="UP000663868"/>
    </source>
</evidence>
<dbReference type="EMBL" id="CAJOBB010006237">
    <property type="protein sequence ID" value="CAF4154995.1"/>
    <property type="molecule type" value="Genomic_DNA"/>
</dbReference>
<dbReference type="GO" id="GO:0030594">
    <property type="term" value="F:neurotransmitter receptor activity"/>
    <property type="evidence" value="ECO:0007669"/>
    <property type="project" value="TreeGrafter"/>
</dbReference>
<dbReference type="PROSITE" id="PS50262">
    <property type="entry name" value="G_PROTEIN_RECEP_F1_2"/>
    <property type="match status" value="1"/>
</dbReference>